<evidence type="ECO:0000256" key="3">
    <source>
        <dbReference type="SAM" id="MobiDB-lite"/>
    </source>
</evidence>
<dbReference type="Gene3D" id="2.10.270.10">
    <property type="entry name" value="Cholin Binding"/>
    <property type="match status" value="3"/>
</dbReference>
<comment type="caution">
    <text evidence="4">The sequence shown here is derived from an EMBL/GenBank/DDBJ whole genome shotgun (WGS) entry which is preliminary data.</text>
</comment>
<feature type="repeat" description="Cell wall-binding" evidence="2">
    <location>
        <begin position="382"/>
        <end position="401"/>
    </location>
</feature>
<sequence>MRDKRERKQPGGSGRKLLYACAAAIVLAGTGTGWHSRLYALAADSSVIESLSVTFTTAYGDAEEIPEPKITVSGSGVSLGDVQYRTEYDNWKPGRKVRVEINIVADDGKYFPSSLGSSKCRVSGADYVSAKALDDNTLQVKADYTPVTVLGNTSEAGWSSTSSKKAVWKAVDYAPGYTLTLYGNDKVVKRMTVTDNSASLGEYMTDPDKIYYYEVKAVPVTAAQKKYLKEGEYVTSTEQELDEITEKHAASTDRTDTGGPGDSGSFKGDNYVSPDGSLAVNTWKKADGKWYYFGADGTRSRGWLNYGGRWYYMDGNGVMQTGWVDINNGSWFYLGPDGDMQTGWIQPVPGNWYYLNQYGYMERGWVLINGRWYYMDENGRMQTGWIQYKDNWYFLHSDGAMAQGTAIDGWQIGADGIARKE</sequence>
<evidence type="ECO:0008006" key="6">
    <source>
        <dbReference type="Google" id="ProtNLM"/>
    </source>
</evidence>
<organism evidence="4 5">
    <name type="scientific">Enterocloster alcoholdehydrogenati</name>
    <dbReference type="NCBI Taxonomy" id="2547410"/>
    <lineage>
        <taxon>Bacteria</taxon>
        <taxon>Bacillati</taxon>
        <taxon>Bacillota</taxon>
        <taxon>Clostridia</taxon>
        <taxon>Lachnospirales</taxon>
        <taxon>Lachnospiraceae</taxon>
        <taxon>Enterocloster</taxon>
    </lineage>
</organism>
<feature type="repeat" description="Cell wall-binding" evidence="2">
    <location>
        <begin position="362"/>
        <end position="381"/>
    </location>
</feature>
<feature type="compositionally biased region" description="Basic and acidic residues" evidence="3">
    <location>
        <begin position="247"/>
        <end position="256"/>
    </location>
</feature>
<accession>A0ABQ0AWZ8</accession>
<feature type="repeat" description="Cell wall-binding" evidence="2">
    <location>
        <begin position="341"/>
        <end position="361"/>
    </location>
</feature>
<feature type="repeat" description="Cell wall-binding" evidence="2">
    <location>
        <begin position="280"/>
        <end position="299"/>
    </location>
</feature>
<evidence type="ECO:0000256" key="2">
    <source>
        <dbReference type="PROSITE-ProRule" id="PRU00591"/>
    </source>
</evidence>
<gene>
    <name evidence="4" type="ORF">F130042H8_16140</name>
</gene>
<dbReference type="SUPFAM" id="SSF69360">
    <property type="entry name" value="Cell wall binding repeat"/>
    <property type="match status" value="1"/>
</dbReference>
<feature type="region of interest" description="Disordered" evidence="3">
    <location>
        <begin position="247"/>
        <end position="267"/>
    </location>
</feature>
<feature type="repeat" description="Cell wall-binding" evidence="2">
    <location>
        <begin position="300"/>
        <end position="319"/>
    </location>
</feature>
<keyword evidence="1" id="KW-0677">Repeat</keyword>
<reference evidence="4 5" key="1">
    <citation type="submission" date="2024-04" db="EMBL/GenBank/DDBJ databases">
        <title>Defined microbial consortia suppress multidrug-resistant proinflammatory Enterobacteriaceae via ecological control.</title>
        <authorList>
            <person name="Furuichi M."/>
            <person name="Kawaguchi T."/>
            <person name="Pust M."/>
            <person name="Yasuma K."/>
            <person name="Plichta D."/>
            <person name="Hasegawa N."/>
            <person name="Ohya T."/>
            <person name="Bhattarai S."/>
            <person name="Sasajima S."/>
            <person name="Aoto Y."/>
            <person name="Tuganbaev T."/>
            <person name="Yaginuma M."/>
            <person name="Ueda M."/>
            <person name="Okahashi N."/>
            <person name="Amafuji K."/>
            <person name="Kiridooshi Y."/>
            <person name="Sugita K."/>
            <person name="Strazar M."/>
            <person name="Skelly A."/>
            <person name="Suda W."/>
            <person name="Hattori M."/>
            <person name="Nakamoto N."/>
            <person name="Caballero S."/>
            <person name="Norman J."/>
            <person name="Olle B."/>
            <person name="Tanoue T."/>
            <person name="Arita M."/>
            <person name="Bucci V."/>
            <person name="Atarashi K."/>
            <person name="Xavier R."/>
            <person name="Honda K."/>
        </authorList>
    </citation>
    <scope>NUCLEOTIDE SEQUENCE [LARGE SCALE GENOMIC DNA]</scope>
    <source>
        <strain evidence="5">f13</strain>
    </source>
</reference>
<evidence type="ECO:0000313" key="5">
    <source>
        <dbReference type="Proteomes" id="UP001600894"/>
    </source>
</evidence>
<dbReference type="EMBL" id="BAABXL010000001">
    <property type="protein sequence ID" value="GAA6268554.1"/>
    <property type="molecule type" value="Genomic_DNA"/>
</dbReference>
<protein>
    <recommendedName>
        <fullName evidence="6">N-acetylmuramoyl-L-alanine amidase family protein</fullName>
    </recommendedName>
</protein>
<dbReference type="PROSITE" id="PS51170">
    <property type="entry name" value="CW"/>
    <property type="match status" value="6"/>
</dbReference>
<keyword evidence="5" id="KW-1185">Reference proteome</keyword>
<proteinExistence type="predicted"/>
<feature type="repeat" description="Cell wall-binding" evidence="2">
    <location>
        <begin position="320"/>
        <end position="340"/>
    </location>
</feature>
<name>A0ABQ0AWZ8_9FIRM</name>
<dbReference type="RefSeq" id="WP_178302131.1">
    <property type="nucleotide sequence ID" value="NZ_BAABXL010000001.1"/>
</dbReference>
<evidence type="ECO:0000313" key="4">
    <source>
        <dbReference type="EMBL" id="GAA6268554.1"/>
    </source>
</evidence>
<dbReference type="InterPro" id="IPR018337">
    <property type="entry name" value="Cell_wall/Cho-bd_repeat"/>
</dbReference>
<evidence type="ECO:0000256" key="1">
    <source>
        <dbReference type="ARBA" id="ARBA00022737"/>
    </source>
</evidence>
<dbReference type="Pfam" id="PF19127">
    <property type="entry name" value="Choline_bind_3"/>
    <property type="match status" value="3"/>
</dbReference>
<dbReference type="Proteomes" id="UP001600894">
    <property type="component" value="Unassembled WGS sequence"/>
</dbReference>